<organism evidence="2 3">
    <name type="scientific">Acidianus hospitalis</name>
    <dbReference type="NCBI Taxonomy" id="563177"/>
    <lineage>
        <taxon>Archaea</taxon>
        <taxon>Thermoproteota</taxon>
        <taxon>Thermoprotei</taxon>
        <taxon>Sulfolobales</taxon>
        <taxon>Sulfolobaceae</taxon>
        <taxon>Acidianus</taxon>
    </lineage>
</organism>
<sequence>MLRITSEWSKLRTVLVHEPGIEMFYGILDPDAFLYMRRFNVERAINQHKQMVNKLKEMGIEVLKIKELINEKAKSDKEFRKLLEKIALNYIKYEGDGKAEENLSRVKKDLEKLDSDTLFNIILLNPTVLSHEALGTNEAVTRILNEEPLANLYFTRDQAIITDKGVVIGRMSKRIRMRETEIIKLVFQALSEKPLKEISEPAFLEGGDYMPFKDFAIFGTGDRTSISGIMQAIDFTNFNEIVIAYNPEIEETEDYMLTMHLDMYLNSPKEGVVISNSTILSKTLAHIYERKENGISLKERTNLLEFFKKKGYRILEISLAEQLSYATNFLTIENGRILSPKVVNNMINIMEYLERKGYNNLLNKVKEEYNRHITNKDFFPNRKDIKDEGIDYDEIDVSELTGGFGGIHCMTMPIKRG</sequence>
<dbReference type="PRINTS" id="PR01466">
    <property type="entry name" value="ARGDEIMINASE"/>
</dbReference>
<keyword evidence="1" id="KW-0378">Hydrolase</keyword>
<dbReference type="Proteomes" id="UP000245638">
    <property type="component" value="Unassembled WGS sequence"/>
</dbReference>
<evidence type="ECO:0000313" key="3">
    <source>
        <dbReference type="Proteomes" id="UP000245638"/>
    </source>
</evidence>
<dbReference type="Gene3D" id="3.75.10.10">
    <property type="entry name" value="L-arginine/glycine Amidinotransferase, Chain A"/>
    <property type="match status" value="1"/>
</dbReference>
<reference evidence="2 3" key="1">
    <citation type="journal article" date="2015" name="Appl. Environ. Microbiol.">
        <title>Nanoarchaeota, Their Sulfolobales Host, and Nanoarchaeota Virus Distribution across Yellowstone National Park Hot Springs.</title>
        <authorList>
            <person name="Munson-McGee J.H."/>
            <person name="Field E.K."/>
            <person name="Bateson M."/>
            <person name="Rooney C."/>
            <person name="Stepanauskas R."/>
            <person name="Young M.J."/>
        </authorList>
    </citation>
    <scope>NUCLEOTIDE SEQUENCE [LARGE SCALE GENOMIC DNA]</scope>
    <source>
        <strain evidence="2">SCGC AC-742_N10</strain>
    </source>
</reference>
<comment type="caution">
    <text evidence="2">The sequence shown here is derived from an EMBL/GenBank/DDBJ whole genome shotgun (WGS) entry which is preliminary data.</text>
</comment>
<dbReference type="GO" id="GO:0019546">
    <property type="term" value="P:L-arginine deiminase pathway"/>
    <property type="evidence" value="ECO:0007669"/>
    <property type="project" value="TreeGrafter"/>
</dbReference>
<name>A0A2T9X209_9CREN</name>
<dbReference type="GO" id="GO:0016990">
    <property type="term" value="F:arginine deiminase activity"/>
    <property type="evidence" value="ECO:0007669"/>
    <property type="project" value="InterPro"/>
</dbReference>
<accession>A0A2T9X209</accession>
<dbReference type="PANTHER" id="PTHR47271">
    <property type="entry name" value="ARGININE DEIMINASE"/>
    <property type="match status" value="1"/>
</dbReference>
<protein>
    <recommendedName>
        <fullName evidence="4">Arginine deiminase</fullName>
    </recommendedName>
</protein>
<evidence type="ECO:0000313" key="2">
    <source>
        <dbReference type="EMBL" id="PVU74081.1"/>
    </source>
</evidence>
<dbReference type="SUPFAM" id="SSF55909">
    <property type="entry name" value="Pentein"/>
    <property type="match status" value="1"/>
</dbReference>
<evidence type="ECO:0000256" key="1">
    <source>
        <dbReference type="ARBA" id="ARBA00022801"/>
    </source>
</evidence>
<gene>
    <name evidence="2" type="ORF">DDW13_08935</name>
</gene>
<dbReference type="Pfam" id="PF02274">
    <property type="entry name" value="ADI"/>
    <property type="match status" value="1"/>
</dbReference>
<evidence type="ECO:0008006" key="4">
    <source>
        <dbReference type="Google" id="ProtNLM"/>
    </source>
</evidence>
<dbReference type="EMBL" id="QEFD01000234">
    <property type="protein sequence ID" value="PVU74081.1"/>
    <property type="molecule type" value="Genomic_DNA"/>
</dbReference>
<dbReference type="PANTHER" id="PTHR47271:SF2">
    <property type="entry name" value="ARGININE DEIMINASE"/>
    <property type="match status" value="1"/>
</dbReference>
<proteinExistence type="predicted"/>
<dbReference type="InterPro" id="IPR003876">
    <property type="entry name" value="Arg_deiminase"/>
</dbReference>
<dbReference type="AlphaFoldDB" id="A0A2T9X209"/>